<name>A0A679JTB6_VARPD</name>
<dbReference type="GO" id="GO:0043565">
    <property type="term" value="F:sequence-specific DNA binding"/>
    <property type="evidence" value="ECO:0007669"/>
    <property type="project" value="InterPro"/>
</dbReference>
<dbReference type="InterPro" id="IPR050204">
    <property type="entry name" value="AraC_XylS_family_regulators"/>
</dbReference>
<dbReference type="PANTHER" id="PTHR46796:SF6">
    <property type="entry name" value="ARAC SUBFAMILY"/>
    <property type="match status" value="1"/>
</dbReference>
<feature type="region of interest" description="Disordered" evidence="4">
    <location>
        <begin position="1"/>
        <end position="24"/>
    </location>
</feature>
<accession>A0A679JTB6</accession>
<dbReference type="PROSITE" id="PS01124">
    <property type="entry name" value="HTH_ARAC_FAMILY_2"/>
    <property type="match status" value="1"/>
</dbReference>
<keyword evidence="3" id="KW-0804">Transcription</keyword>
<dbReference type="AlphaFoldDB" id="A0A679JTB6"/>
<dbReference type="RefSeq" id="WP_339093410.1">
    <property type="nucleotide sequence ID" value="NZ_LR743508.1"/>
</dbReference>
<protein>
    <submittedName>
        <fullName evidence="6">Transcriptional activator FeaR</fullName>
    </submittedName>
</protein>
<dbReference type="SUPFAM" id="SSF46689">
    <property type="entry name" value="Homeodomain-like"/>
    <property type="match status" value="1"/>
</dbReference>
<sequence>MKEESDPTPSADTNGHPPTRALSANPFFGLLHTDTPALFSRETRCDVYDMGGITAVRMAMPASCVTQLPRDSGEAGSDDVLLAVLVEGTATLTAGEQSAPLGDGDWVVRDQRRACTWNVATDAVFFGLQIPRRRLGRMKVAPMLASRGAGAQGADPQPRNGIDGVMSSFLRTVEAQLSHIAGEAAALLADAAIGLLAAVLEEERRRNRAPPDSLAMLRLRASQFVSAHAADAELGVEAVARAMNCSTRYLYKAFAGESLSPEKLIWNARLERSCQALLDPKNLHRPVGTIAFENGFNSDAHFARAFKASYGMPPGRFRLMAASLAQPPEPSGD</sequence>
<dbReference type="PROSITE" id="PS00041">
    <property type="entry name" value="HTH_ARAC_FAMILY_1"/>
    <property type="match status" value="1"/>
</dbReference>
<keyword evidence="1" id="KW-0805">Transcription regulation</keyword>
<dbReference type="EMBL" id="LR743508">
    <property type="protein sequence ID" value="CAA2109453.1"/>
    <property type="molecule type" value="Genomic_DNA"/>
</dbReference>
<feature type="domain" description="HTH araC/xylS-type" evidence="5">
    <location>
        <begin position="219"/>
        <end position="320"/>
    </location>
</feature>
<evidence type="ECO:0000256" key="3">
    <source>
        <dbReference type="ARBA" id="ARBA00023163"/>
    </source>
</evidence>
<dbReference type="InterPro" id="IPR009057">
    <property type="entry name" value="Homeodomain-like_sf"/>
</dbReference>
<organism evidence="6">
    <name type="scientific">Variovorax paradoxus</name>
    <dbReference type="NCBI Taxonomy" id="34073"/>
    <lineage>
        <taxon>Bacteria</taxon>
        <taxon>Pseudomonadati</taxon>
        <taxon>Pseudomonadota</taxon>
        <taxon>Betaproteobacteria</taxon>
        <taxon>Burkholderiales</taxon>
        <taxon>Comamonadaceae</taxon>
        <taxon>Variovorax</taxon>
    </lineage>
</organism>
<evidence type="ECO:0000256" key="4">
    <source>
        <dbReference type="SAM" id="MobiDB-lite"/>
    </source>
</evidence>
<evidence type="ECO:0000313" key="6">
    <source>
        <dbReference type="EMBL" id="CAA2109453.1"/>
    </source>
</evidence>
<gene>
    <name evidence="6" type="primary">feaR</name>
    <name evidence="6" type="ORF">VVAX_05724</name>
</gene>
<dbReference type="SMART" id="SM00342">
    <property type="entry name" value="HTH_ARAC"/>
    <property type="match status" value="1"/>
</dbReference>
<dbReference type="Gene3D" id="1.10.10.60">
    <property type="entry name" value="Homeodomain-like"/>
    <property type="match status" value="1"/>
</dbReference>
<evidence type="ECO:0000259" key="5">
    <source>
        <dbReference type="PROSITE" id="PS01124"/>
    </source>
</evidence>
<dbReference type="Pfam" id="PF14525">
    <property type="entry name" value="AraC_binding_2"/>
    <property type="match status" value="1"/>
</dbReference>
<dbReference type="PRINTS" id="PR00032">
    <property type="entry name" value="HTHARAC"/>
</dbReference>
<dbReference type="InterPro" id="IPR035418">
    <property type="entry name" value="AraC-bd_2"/>
</dbReference>
<evidence type="ECO:0000256" key="1">
    <source>
        <dbReference type="ARBA" id="ARBA00023015"/>
    </source>
</evidence>
<dbReference type="InterPro" id="IPR018060">
    <property type="entry name" value="HTH_AraC"/>
</dbReference>
<dbReference type="GO" id="GO:0003700">
    <property type="term" value="F:DNA-binding transcription factor activity"/>
    <property type="evidence" value="ECO:0007669"/>
    <property type="project" value="InterPro"/>
</dbReference>
<dbReference type="InterPro" id="IPR018062">
    <property type="entry name" value="HTH_AraC-typ_CS"/>
</dbReference>
<evidence type="ECO:0000256" key="2">
    <source>
        <dbReference type="ARBA" id="ARBA00023125"/>
    </source>
</evidence>
<keyword evidence="2" id="KW-0238">DNA-binding</keyword>
<dbReference type="Pfam" id="PF12833">
    <property type="entry name" value="HTH_18"/>
    <property type="match status" value="1"/>
</dbReference>
<reference evidence="6" key="1">
    <citation type="submission" date="2019-12" db="EMBL/GenBank/DDBJ databases">
        <authorList>
            <person name="Cremers G."/>
        </authorList>
    </citation>
    <scope>NUCLEOTIDE SEQUENCE</scope>
    <source>
        <strain evidence="6">Vvax</strain>
    </source>
</reference>
<dbReference type="PANTHER" id="PTHR46796">
    <property type="entry name" value="HTH-TYPE TRANSCRIPTIONAL ACTIVATOR RHAS-RELATED"/>
    <property type="match status" value="1"/>
</dbReference>
<proteinExistence type="predicted"/>
<dbReference type="InterPro" id="IPR020449">
    <property type="entry name" value="Tscrpt_reg_AraC-type_HTH"/>
</dbReference>